<dbReference type="Proteomes" id="UP000524404">
    <property type="component" value="Unassembled WGS sequence"/>
</dbReference>
<reference evidence="2 3" key="1">
    <citation type="submission" date="2020-08" db="EMBL/GenBank/DDBJ databases">
        <title>Functional genomics of gut bacteria from endangered species of beetles.</title>
        <authorList>
            <person name="Carlos-Shanley C."/>
        </authorList>
    </citation>
    <scope>NUCLEOTIDE SEQUENCE [LARGE SCALE GENOMIC DNA]</scope>
    <source>
        <strain evidence="2 3">S00070</strain>
    </source>
</reference>
<dbReference type="Gene3D" id="3.60.10.10">
    <property type="entry name" value="Endonuclease/exonuclease/phosphatase"/>
    <property type="match status" value="1"/>
</dbReference>
<dbReference type="SUPFAM" id="SSF56219">
    <property type="entry name" value="DNase I-like"/>
    <property type="match status" value="1"/>
</dbReference>
<dbReference type="GO" id="GO:0004527">
    <property type="term" value="F:exonuclease activity"/>
    <property type="evidence" value="ECO:0007669"/>
    <property type="project" value="UniProtKB-KW"/>
</dbReference>
<keyword evidence="2" id="KW-0378">Hydrolase</keyword>
<comment type="caution">
    <text evidence="2">The sequence shown here is derived from an EMBL/GenBank/DDBJ whole genome shotgun (WGS) entry which is preliminary data.</text>
</comment>
<evidence type="ECO:0000313" key="2">
    <source>
        <dbReference type="EMBL" id="MBB6002282.1"/>
    </source>
</evidence>
<feature type="domain" description="Endonuclease/exonuclease/phosphatase" evidence="1">
    <location>
        <begin position="4"/>
        <end position="203"/>
    </location>
</feature>
<dbReference type="InterPro" id="IPR036691">
    <property type="entry name" value="Endo/exonu/phosph_ase_sf"/>
</dbReference>
<keyword evidence="2" id="KW-0540">Nuclease</keyword>
<keyword evidence="3" id="KW-1185">Reference proteome</keyword>
<evidence type="ECO:0000259" key="1">
    <source>
        <dbReference type="Pfam" id="PF03372"/>
    </source>
</evidence>
<dbReference type="EMBL" id="JACHKT010000004">
    <property type="protein sequence ID" value="MBB6002282.1"/>
    <property type="molecule type" value="Genomic_DNA"/>
</dbReference>
<protein>
    <submittedName>
        <fullName evidence="2">Exonuclease III</fullName>
    </submittedName>
</protein>
<dbReference type="Pfam" id="PF03372">
    <property type="entry name" value="Exo_endo_phos"/>
    <property type="match status" value="1"/>
</dbReference>
<organism evidence="2 3">
    <name type="scientific">Arcicella rosea</name>
    <dbReference type="NCBI Taxonomy" id="502909"/>
    <lineage>
        <taxon>Bacteria</taxon>
        <taxon>Pseudomonadati</taxon>
        <taxon>Bacteroidota</taxon>
        <taxon>Cytophagia</taxon>
        <taxon>Cytophagales</taxon>
        <taxon>Flectobacillaceae</taxon>
        <taxon>Arcicella</taxon>
    </lineage>
</organism>
<sequence>MKIITWNCNGAFRKKFESLLDFDADLIIVQECENPAESKDKKYVDWAVNYLWAGDIKSKGIGVFAKQNIDLQRLNWSDIYNGHKVKHFLPCSVNKQFELLAVWTHQNNSPNFGYIGQFWKYLQINKHHLTNTIIIGDFNSNTIWDEWDRWWNHSDVVKELKEINIESLYHTFTQEKQGKESQPTFFLHRNTLKPYHIDYCFASMQFVNNLSNVTIEPFEKWKHLSDHSPMIVVFEDNMRQLNK</sequence>
<dbReference type="AlphaFoldDB" id="A0A841EG28"/>
<name>A0A841EG28_9BACT</name>
<gene>
    <name evidence="2" type="ORF">HNP25_000932</name>
</gene>
<proteinExistence type="predicted"/>
<dbReference type="InterPro" id="IPR005135">
    <property type="entry name" value="Endo/exonuclease/phosphatase"/>
</dbReference>
<keyword evidence="2" id="KW-0269">Exonuclease</keyword>
<accession>A0A841EG28</accession>
<evidence type="ECO:0000313" key="3">
    <source>
        <dbReference type="Proteomes" id="UP000524404"/>
    </source>
</evidence>
<dbReference type="RefSeq" id="WP_184130964.1">
    <property type="nucleotide sequence ID" value="NZ_JACHKT010000004.1"/>
</dbReference>